<dbReference type="Pfam" id="PF01042">
    <property type="entry name" value="Ribonuc_L-PSP"/>
    <property type="match status" value="1"/>
</dbReference>
<dbReference type="PANTHER" id="PTHR11803:SF58">
    <property type="entry name" value="PROTEIN HMF1-RELATED"/>
    <property type="match status" value="1"/>
</dbReference>
<comment type="caution">
    <text evidence="2">The sequence shown here is derived from an EMBL/GenBank/DDBJ whole genome shotgun (WGS) entry which is preliminary data.</text>
</comment>
<dbReference type="Gene3D" id="3.30.1330.40">
    <property type="entry name" value="RutC-like"/>
    <property type="match status" value="1"/>
</dbReference>
<dbReference type="FunFam" id="3.30.1330.40:FF:000001">
    <property type="entry name" value="L-PSP family endoribonuclease"/>
    <property type="match status" value="1"/>
</dbReference>
<dbReference type="GO" id="GO:0019239">
    <property type="term" value="F:deaminase activity"/>
    <property type="evidence" value="ECO:0007669"/>
    <property type="project" value="TreeGrafter"/>
</dbReference>
<protein>
    <submittedName>
        <fullName evidence="2">RidA family protein</fullName>
    </submittedName>
</protein>
<accession>A0A7V5RNG0</accession>
<dbReference type="Proteomes" id="UP000885771">
    <property type="component" value="Unassembled WGS sequence"/>
</dbReference>
<dbReference type="GO" id="GO:0005829">
    <property type="term" value="C:cytosol"/>
    <property type="evidence" value="ECO:0007669"/>
    <property type="project" value="TreeGrafter"/>
</dbReference>
<dbReference type="SUPFAM" id="SSF55298">
    <property type="entry name" value="YjgF-like"/>
    <property type="match status" value="1"/>
</dbReference>
<comment type="similarity">
    <text evidence="1">Belongs to the RutC family.</text>
</comment>
<dbReference type="InterPro" id="IPR019897">
    <property type="entry name" value="RidA_CS"/>
</dbReference>
<sequence>MKIINSENAPAPIGPYSQAVEANGLIFLSGQIAIDRDNDNRIPPDVEGQTHQVIKNMRAVLAEAGSALDKVVKTTIYLADMNDFAAINNIYAEYFGASKPARATVEVSRLPKDVKIEIDCIALK</sequence>
<dbReference type="InterPro" id="IPR035959">
    <property type="entry name" value="RutC-like_sf"/>
</dbReference>
<dbReference type="InterPro" id="IPR006056">
    <property type="entry name" value="RidA"/>
</dbReference>
<dbReference type="EMBL" id="DRLI01000021">
    <property type="protein sequence ID" value="HHM01460.1"/>
    <property type="molecule type" value="Genomic_DNA"/>
</dbReference>
<dbReference type="PROSITE" id="PS01094">
    <property type="entry name" value="UPF0076"/>
    <property type="match status" value="1"/>
</dbReference>
<dbReference type="NCBIfam" id="TIGR00004">
    <property type="entry name" value="Rid family detoxifying hydrolase"/>
    <property type="match status" value="1"/>
</dbReference>
<organism evidence="2">
    <name type="scientific">Caldithrix abyssi</name>
    <dbReference type="NCBI Taxonomy" id="187145"/>
    <lineage>
        <taxon>Bacteria</taxon>
        <taxon>Pseudomonadati</taxon>
        <taxon>Calditrichota</taxon>
        <taxon>Calditrichia</taxon>
        <taxon>Calditrichales</taxon>
        <taxon>Calditrichaceae</taxon>
        <taxon>Caldithrix</taxon>
    </lineage>
</organism>
<proteinExistence type="inferred from homology"/>
<dbReference type="AlphaFoldDB" id="A0A7V5RNG0"/>
<dbReference type="InterPro" id="IPR006175">
    <property type="entry name" value="YjgF/YER057c/UK114"/>
</dbReference>
<evidence type="ECO:0000313" key="2">
    <source>
        <dbReference type="EMBL" id="HHM01460.1"/>
    </source>
</evidence>
<name>A0A7V5RNG0_CALAY</name>
<gene>
    <name evidence="2" type="ORF">ENJ15_00490</name>
</gene>
<reference evidence="2" key="1">
    <citation type="journal article" date="2020" name="mSystems">
        <title>Genome- and Community-Level Interaction Insights into Carbon Utilization and Element Cycling Functions of Hydrothermarchaeota in Hydrothermal Sediment.</title>
        <authorList>
            <person name="Zhou Z."/>
            <person name="Liu Y."/>
            <person name="Xu W."/>
            <person name="Pan J."/>
            <person name="Luo Z.H."/>
            <person name="Li M."/>
        </authorList>
    </citation>
    <scope>NUCLEOTIDE SEQUENCE [LARGE SCALE GENOMIC DNA]</scope>
    <source>
        <strain evidence="2">HyVt-460</strain>
    </source>
</reference>
<dbReference type="CDD" id="cd00448">
    <property type="entry name" value="YjgF_YER057c_UK114_family"/>
    <property type="match status" value="1"/>
</dbReference>
<dbReference type="PANTHER" id="PTHR11803">
    <property type="entry name" value="2-IMINOBUTANOATE/2-IMINOPROPANOATE DEAMINASE RIDA"/>
    <property type="match status" value="1"/>
</dbReference>
<evidence type="ECO:0000256" key="1">
    <source>
        <dbReference type="ARBA" id="ARBA00010552"/>
    </source>
</evidence>